<feature type="compositionally biased region" description="Basic and acidic residues" evidence="6">
    <location>
        <begin position="474"/>
        <end position="487"/>
    </location>
</feature>
<dbReference type="InterPro" id="IPR000212">
    <property type="entry name" value="DNA_helicase_UvrD/REP"/>
</dbReference>
<evidence type="ECO:0000256" key="1">
    <source>
        <dbReference type="ARBA" id="ARBA00022741"/>
    </source>
</evidence>
<dbReference type="EMBL" id="FOEF01000016">
    <property type="protein sequence ID" value="SEP51471.1"/>
    <property type="molecule type" value="Genomic_DNA"/>
</dbReference>
<dbReference type="PANTHER" id="PTHR11070">
    <property type="entry name" value="UVRD / RECB / PCRA DNA HELICASE FAMILY MEMBER"/>
    <property type="match status" value="1"/>
</dbReference>
<dbReference type="STRING" id="394193.SAMN04489732_11655"/>
<dbReference type="SUPFAM" id="SSF52540">
    <property type="entry name" value="P-loop containing nucleoside triphosphate hydrolases"/>
    <property type="match status" value="1"/>
</dbReference>
<dbReference type="Gene3D" id="3.40.50.300">
    <property type="entry name" value="P-loop containing nucleotide triphosphate hydrolases"/>
    <property type="match status" value="3"/>
</dbReference>
<proteinExistence type="predicted"/>
<dbReference type="GO" id="GO:0000725">
    <property type="term" value="P:recombinational repair"/>
    <property type="evidence" value="ECO:0007669"/>
    <property type="project" value="TreeGrafter"/>
</dbReference>
<organism evidence="8 9">
    <name type="scientific">Amycolatopsis saalfeldensis</name>
    <dbReference type="NCBI Taxonomy" id="394193"/>
    <lineage>
        <taxon>Bacteria</taxon>
        <taxon>Bacillati</taxon>
        <taxon>Actinomycetota</taxon>
        <taxon>Actinomycetes</taxon>
        <taxon>Pseudonocardiales</taxon>
        <taxon>Pseudonocardiaceae</taxon>
        <taxon>Amycolatopsis</taxon>
    </lineage>
</organism>
<keyword evidence="4 5" id="KW-0067">ATP-binding</keyword>
<name>A0A1H8YHH1_9PSEU</name>
<dbReference type="Pfam" id="PF13538">
    <property type="entry name" value="UvrD_C_2"/>
    <property type="match status" value="1"/>
</dbReference>
<feature type="region of interest" description="Disordered" evidence="6">
    <location>
        <begin position="465"/>
        <end position="487"/>
    </location>
</feature>
<keyword evidence="1 5" id="KW-0547">Nucleotide-binding</keyword>
<evidence type="ECO:0000256" key="3">
    <source>
        <dbReference type="ARBA" id="ARBA00022806"/>
    </source>
</evidence>
<keyword evidence="2 5" id="KW-0378">Hydrolase</keyword>
<dbReference type="PROSITE" id="PS51198">
    <property type="entry name" value="UVRD_HELICASE_ATP_BIND"/>
    <property type="match status" value="1"/>
</dbReference>
<dbReference type="AlphaFoldDB" id="A0A1H8YHH1"/>
<dbReference type="InterPro" id="IPR014016">
    <property type="entry name" value="UvrD-like_ATP-bd"/>
</dbReference>
<dbReference type="InterPro" id="IPR027417">
    <property type="entry name" value="P-loop_NTPase"/>
</dbReference>
<dbReference type="GO" id="GO:0016787">
    <property type="term" value="F:hydrolase activity"/>
    <property type="evidence" value="ECO:0007669"/>
    <property type="project" value="UniProtKB-UniRule"/>
</dbReference>
<gene>
    <name evidence="8" type="ORF">SAMN04489732_11655</name>
</gene>
<evidence type="ECO:0000256" key="2">
    <source>
        <dbReference type="ARBA" id="ARBA00022801"/>
    </source>
</evidence>
<accession>A0A1H8YHH1</accession>
<keyword evidence="3 5" id="KW-0347">Helicase</keyword>
<evidence type="ECO:0000313" key="8">
    <source>
        <dbReference type="EMBL" id="SEP51471.1"/>
    </source>
</evidence>
<dbReference type="RefSeq" id="WP_091623326.1">
    <property type="nucleotide sequence ID" value="NZ_FOEF01000016.1"/>
</dbReference>
<sequence length="707" mass="78324">MSEPRVRRAEIAVEQAHVDRVYTQLAALKAQAEAMRTKGYEIGQGAQREAIFEQASMLFERDMMVHHANQTLQTLDAEYEGLVFGRLDHRDGELIYVGRLGIRDAEFDNLVTDWRAPAAAAFYQATAEEPMDVVRRRVIRCSGPNVLDVDDDVLIADAVPEDMQIVGEGALMAALGRSRGEKMRDIVATIQKEQDEVIRAPWRGVTEITGGPGTGKTAVALHRAAYLLYRHRRQLGGAGVLVIGPSGVFTSYISRVLPSMGETNVELRALGEVLDGLEATRQDSSPLAAVKGSLRMRRVLLRALRDTPPEAPDELRIVYRGEVLKLTERELEKVRRKAHTQGAPPNRSRVRVAELLLDALAAKAEGYAKEDGRQIDRAELITDLGERIEFHRFLVVWWPVLYPAQILKWLGNEKRLAAAAKGVLNRGEITMLAADLADRSHGWSVADVALLDELRVLIGPEPKRRRRQTVLEAEPERRGSTGTTHRPEHYDEYSHVVVDESQDLSPMQWRMVGRRGKYASWTVVGDPVQSSWPDPDEAAAARDQAFGAKTARRRYTLRTNYRNSAEIFDLAAKVVIGHAEAGELPRAVRTTGITPEVRPVERTGMEAATQGAVKELLGSVEGTVGVITAMDRVEEVASWFAATADERLKVVGSLDSKGLEYDAVVLVEPMELVTESTTGRRVLYVALTRATQQLIVLASDPDWLPSA</sequence>
<dbReference type="Pfam" id="PF13245">
    <property type="entry name" value="AAA_19"/>
    <property type="match status" value="1"/>
</dbReference>
<dbReference type="GO" id="GO:0005829">
    <property type="term" value="C:cytosol"/>
    <property type="evidence" value="ECO:0007669"/>
    <property type="project" value="TreeGrafter"/>
</dbReference>
<keyword evidence="9" id="KW-1185">Reference proteome</keyword>
<dbReference type="InterPro" id="IPR027785">
    <property type="entry name" value="UvrD-like_helicase_C"/>
</dbReference>
<evidence type="ECO:0000256" key="6">
    <source>
        <dbReference type="SAM" id="MobiDB-lite"/>
    </source>
</evidence>
<evidence type="ECO:0000259" key="7">
    <source>
        <dbReference type="PROSITE" id="PS51198"/>
    </source>
</evidence>
<dbReference type="GO" id="GO:0003677">
    <property type="term" value="F:DNA binding"/>
    <property type="evidence" value="ECO:0007669"/>
    <property type="project" value="InterPro"/>
</dbReference>
<protein>
    <submittedName>
        <fullName evidence="8">DNA helicase IV</fullName>
    </submittedName>
</protein>
<dbReference type="PANTHER" id="PTHR11070:SF45">
    <property type="entry name" value="DNA 3'-5' HELICASE"/>
    <property type="match status" value="1"/>
</dbReference>
<feature type="binding site" evidence="5">
    <location>
        <begin position="210"/>
        <end position="217"/>
    </location>
    <ligand>
        <name>ATP</name>
        <dbReference type="ChEBI" id="CHEBI:30616"/>
    </ligand>
</feature>
<evidence type="ECO:0000256" key="5">
    <source>
        <dbReference type="PROSITE-ProRule" id="PRU00560"/>
    </source>
</evidence>
<evidence type="ECO:0000313" key="9">
    <source>
        <dbReference type="Proteomes" id="UP000198582"/>
    </source>
</evidence>
<dbReference type="Proteomes" id="UP000198582">
    <property type="component" value="Unassembled WGS sequence"/>
</dbReference>
<dbReference type="GO" id="GO:0005524">
    <property type="term" value="F:ATP binding"/>
    <property type="evidence" value="ECO:0007669"/>
    <property type="project" value="UniProtKB-UniRule"/>
</dbReference>
<evidence type="ECO:0000256" key="4">
    <source>
        <dbReference type="ARBA" id="ARBA00022840"/>
    </source>
</evidence>
<reference evidence="8 9" key="1">
    <citation type="submission" date="2016-10" db="EMBL/GenBank/DDBJ databases">
        <authorList>
            <person name="de Groot N.N."/>
        </authorList>
    </citation>
    <scope>NUCLEOTIDE SEQUENCE [LARGE SCALE GENOMIC DNA]</scope>
    <source>
        <strain evidence="8 9">DSM 44993</strain>
    </source>
</reference>
<dbReference type="GO" id="GO:0043138">
    <property type="term" value="F:3'-5' DNA helicase activity"/>
    <property type="evidence" value="ECO:0007669"/>
    <property type="project" value="TreeGrafter"/>
</dbReference>
<dbReference type="OrthoDB" id="9787585at2"/>
<feature type="domain" description="UvrD-like helicase ATP-binding" evidence="7">
    <location>
        <begin position="189"/>
        <end position="564"/>
    </location>
</feature>